<keyword evidence="6" id="KW-0418">Kinase</keyword>
<feature type="domain" description="Protein kinase" evidence="11">
    <location>
        <begin position="205"/>
        <end position="486"/>
    </location>
</feature>
<dbReference type="InterPro" id="IPR011009">
    <property type="entry name" value="Kinase-like_dom_sf"/>
</dbReference>
<evidence type="ECO:0000259" key="11">
    <source>
        <dbReference type="PROSITE" id="PS50011"/>
    </source>
</evidence>
<dbReference type="EMBL" id="JBGFUD010005509">
    <property type="protein sequence ID" value="MFH4980411.1"/>
    <property type="molecule type" value="Genomic_DNA"/>
</dbReference>
<dbReference type="Gene3D" id="1.10.510.10">
    <property type="entry name" value="Transferase(Phosphotransferase) domain 1"/>
    <property type="match status" value="1"/>
</dbReference>
<comment type="caution">
    <text evidence="12">The sequence shown here is derived from an EMBL/GenBank/DDBJ whole genome shotgun (WGS) entry which is preliminary data.</text>
</comment>
<evidence type="ECO:0000256" key="8">
    <source>
        <dbReference type="ARBA" id="ARBA00047811"/>
    </source>
</evidence>
<dbReference type="SMART" id="SM00220">
    <property type="entry name" value="S_TKc"/>
    <property type="match status" value="1"/>
</dbReference>
<gene>
    <name evidence="12" type="ORF">AB6A40_007120</name>
</gene>
<dbReference type="PROSITE" id="PS00107">
    <property type="entry name" value="PROTEIN_KINASE_ATP"/>
    <property type="match status" value="1"/>
</dbReference>
<feature type="binding site" evidence="10">
    <location>
        <position position="234"/>
    </location>
    <ligand>
        <name>ATP</name>
        <dbReference type="ChEBI" id="CHEBI:30616"/>
    </ligand>
</feature>
<dbReference type="GO" id="GO:0004693">
    <property type="term" value="F:cyclin-dependent protein serine/threonine kinase activity"/>
    <property type="evidence" value="ECO:0007669"/>
    <property type="project" value="UniProtKB-EC"/>
</dbReference>
<evidence type="ECO:0000256" key="3">
    <source>
        <dbReference type="ARBA" id="ARBA00022527"/>
    </source>
</evidence>
<dbReference type="FunFam" id="3.30.200.20:FF:000007">
    <property type="entry name" value="Cyclin-dependent kinase 14, putative"/>
    <property type="match status" value="1"/>
</dbReference>
<dbReference type="PROSITE" id="PS50011">
    <property type="entry name" value="PROTEIN_KINASE_DOM"/>
    <property type="match status" value="1"/>
</dbReference>
<evidence type="ECO:0000256" key="2">
    <source>
        <dbReference type="ARBA" id="ARBA00012425"/>
    </source>
</evidence>
<evidence type="ECO:0000256" key="6">
    <source>
        <dbReference type="ARBA" id="ARBA00022777"/>
    </source>
</evidence>
<accession>A0ABD6ESH7</accession>
<sequence length="533" mass="60232">MEKLKKRLSAALKKNDMPCTAPVRNWSLSDSMSELAERLAADGAIIEECDQSHAVPSINGFRSTEIHPDEIGRRFTRPPRGGYLHNIRVHTQGWYSTKSSYCLPSALKDEALTLGSDGGSNNASPTISDQGANVSDGYVVKMRQKSVRRWSEEDIQKRLSLPADLKLPVSVVERLNRTPTLDQPLTRKNRRASLSEIGFGKLETYERLDRLGEGTYATVYKGRSRLTDKYVALKEIRLELEEGAPCTAIREVSLLRDLRHANIVTLHDIVYTERLLTLVFEYVDRDLKQYLDDCHEHIAMHNVRLFLFQLLRGLNYCHRRRVLHRDLKPQNVLINDKGELKLADFGLARAKSVPTKTYSNEVVTLWYRPPDVLLGSTDYSTHIDMWGVGCILYEMISGRALFPGSAVEEQLLLIFHVLGTPSAASHPSICNSAGFMAYKFPHYHPAYLPNICPRIDDIALDLLQRLLQYEGSARLTASDCLEHAFLRPLPPAVFQLSDCESVMSVPGVRLVKEASTSRSSFHKSRLSRIQDML</sequence>
<keyword evidence="7 10" id="KW-0067">ATP-binding</keyword>
<comment type="catalytic activity">
    <reaction evidence="9">
        <text>L-seryl-[protein] + ATP = O-phospho-L-seryl-[protein] + ADP + H(+)</text>
        <dbReference type="Rhea" id="RHEA:17989"/>
        <dbReference type="Rhea" id="RHEA-COMP:9863"/>
        <dbReference type="Rhea" id="RHEA-COMP:11604"/>
        <dbReference type="ChEBI" id="CHEBI:15378"/>
        <dbReference type="ChEBI" id="CHEBI:29999"/>
        <dbReference type="ChEBI" id="CHEBI:30616"/>
        <dbReference type="ChEBI" id="CHEBI:83421"/>
        <dbReference type="ChEBI" id="CHEBI:456216"/>
        <dbReference type="EC" id="2.7.11.22"/>
    </reaction>
</comment>
<dbReference type="InterPro" id="IPR008271">
    <property type="entry name" value="Ser/Thr_kinase_AS"/>
</dbReference>
<evidence type="ECO:0000256" key="9">
    <source>
        <dbReference type="ARBA" id="ARBA00048367"/>
    </source>
</evidence>
<dbReference type="PANTHER" id="PTHR24056:SF246">
    <property type="entry name" value="ECDYSONE-INDUCED PROTEIN 63E, ISOFORM N"/>
    <property type="match status" value="1"/>
</dbReference>
<dbReference type="InterPro" id="IPR000719">
    <property type="entry name" value="Prot_kinase_dom"/>
</dbReference>
<dbReference type="EC" id="2.7.11.22" evidence="2"/>
<comment type="similarity">
    <text evidence="1">Belongs to the protein kinase superfamily. CMGC Ser/Thr protein kinase family. CDC2/CDKX subfamily.</text>
</comment>
<dbReference type="PANTHER" id="PTHR24056">
    <property type="entry name" value="CELL DIVISION PROTEIN KINASE"/>
    <property type="match status" value="1"/>
</dbReference>
<evidence type="ECO:0000256" key="7">
    <source>
        <dbReference type="ARBA" id="ARBA00022840"/>
    </source>
</evidence>
<dbReference type="AlphaFoldDB" id="A0ABD6ESH7"/>
<comment type="catalytic activity">
    <reaction evidence="8">
        <text>L-threonyl-[protein] + ATP = O-phospho-L-threonyl-[protein] + ADP + H(+)</text>
        <dbReference type="Rhea" id="RHEA:46608"/>
        <dbReference type="Rhea" id="RHEA-COMP:11060"/>
        <dbReference type="Rhea" id="RHEA-COMP:11605"/>
        <dbReference type="ChEBI" id="CHEBI:15378"/>
        <dbReference type="ChEBI" id="CHEBI:30013"/>
        <dbReference type="ChEBI" id="CHEBI:30616"/>
        <dbReference type="ChEBI" id="CHEBI:61977"/>
        <dbReference type="ChEBI" id="CHEBI:456216"/>
        <dbReference type="EC" id="2.7.11.22"/>
    </reaction>
</comment>
<dbReference type="GO" id="GO:0005524">
    <property type="term" value="F:ATP binding"/>
    <property type="evidence" value="ECO:0007669"/>
    <property type="project" value="UniProtKB-UniRule"/>
</dbReference>
<dbReference type="InterPro" id="IPR050108">
    <property type="entry name" value="CDK"/>
</dbReference>
<evidence type="ECO:0000256" key="5">
    <source>
        <dbReference type="ARBA" id="ARBA00022741"/>
    </source>
</evidence>
<dbReference type="Pfam" id="PF00069">
    <property type="entry name" value="Pkinase"/>
    <property type="match status" value="1"/>
</dbReference>
<evidence type="ECO:0000256" key="10">
    <source>
        <dbReference type="PROSITE-ProRule" id="PRU10141"/>
    </source>
</evidence>
<keyword evidence="4" id="KW-0808">Transferase</keyword>
<keyword evidence="13" id="KW-1185">Reference proteome</keyword>
<keyword evidence="5 10" id="KW-0547">Nucleotide-binding</keyword>
<dbReference type="SUPFAM" id="SSF56112">
    <property type="entry name" value="Protein kinase-like (PK-like)"/>
    <property type="match status" value="1"/>
</dbReference>
<dbReference type="InterPro" id="IPR017441">
    <property type="entry name" value="Protein_kinase_ATP_BS"/>
</dbReference>
<protein>
    <recommendedName>
        <fullName evidence="2">cyclin-dependent kinase</fullName>
        <ecNumber evidence="2">2.7.11.22</ecNumber>
    </recommendedName>
</protein>
<proteinExistence type="inferred from homology"/>
<organism evidence="12 13">
    <name type="scientific">Gnathostoma spinigerum</name>
    <dbReference type="NCBI Taxonomy" id="75299"/>
    <lineage>
        <taxon>Eukaryota</taxon>
        <taxon>Metazoa</taxon>
        <taxon>Ecdysozoa</taxon>
        <taxon>Nematoda</taxon>
        <taxon>Chromadorea</taxon>
        <taxon>Rhabditida</taxon>
        <taxon>Spirurina</taxon>
        <taxon>Gnathostomatomorpha</taxon>
        <taxon>Gnathostomatoidea</taxon>
        <taxon>Gnathostomatidae</taxon>
        <taxon>Gnathostoma</taxon>
    </lineage>
</organism>
<evidence type="ECO:0000256" key="4">
    <source>
        <dbReference type="ARBA" id="ARBA00022679"/>
    </source>
</evidence>
<reference evidence="12 13" key="1">
    <citation type="submission" date="2024-08" db="EMBL/GenBank/DDBJ databases">
        <title>Gnathostoma spinigerum genome.</title>
        <authorList>
            <person name="Gonzalez-Bertolin B."/>
            <person name="Monzon S."/>
            <person name="Zaballos A."/>
            <person name="Jimenez P."/>
            <person name="Dekumyoy P."/>
            <person name="Varona S."/>
            <person name="Cuesta I."/>
            <person name="Sumanam S."/>
            <person name="Adisakwattana P."/>
            <person name="Gasser R.B."/>
            <person name="Hernandez-Gonzalez A."/>
            <person name="Young N.D."/>
            <person name="Perteguer M.J."/>
        </authorList>
    </citation>
    <scope>NUCLEOTIDE SEQUENCE [LARGE SCALE GENOMIC DNA]</scope>
    <source>
        <strain evidence="12">AL3</strain>
        <tissue evidence="12">Liver</tissue>
    </source>
</reference>
<evidence type="ECO:0000313" key="12">
    <source>
        <dbReference type="EMBL" id="MFH4980411.1"/>
    </source>
</evidence>
<dbReference type="FunFam" id="1.10.510.10:FF:000611">
    <property type="entry name" value="CMGC family protein kinase"/>
    <property type="match status" value="1"/>
</dbReference>
<dbReference type="PROSITE" id="PS00108">
    <property type="entry name" value="PROTEIN_KINASE_ST"/>
    <property type="match status" value="1"/>
</dbReference>
<keyword evidence="3" id="KW-0723">Serine/threonine-protein kinase</keyword>
<evidence type="ECO:0000313" key="13">
    <source>
        <dbReference type="Proteomes" id="UP001608902"/>
    </source>
</evidence>
<dbReference type="Proteomes" id="UP001608902">
    <property type="component" value="Unassembled WGS sequence"/>
</dbReference>
<evidence type="ECO:0000256" key="1">
    <source>
        <dbReference type="ARBA" id="ARBA00006485"/>
    </source>
</evidence>
<dbReference type="Gene3D" id="3.30.200.20">
    <property type="entry name" value="Phosphorylase Kinase, domain 1"/>
    <property type="match status" value="1"/>
</dbReference>
<name>A0ABD6ESH7_9BILA</name>